<gene>
    <name evidence="1" type="ORF">NCTC10821_04183</name>
</gene>
<name>A0A378TJ18_9MYCO</name>
<proteinExistence type="predicted"/>
<keyword evidence="2" id="KW-1185">Reference proteome</keyword>
<evidence type="ECO:0000313" key="1">
    <source>
        <dbReference type="EMBL" id="STZ60640.1"/>
    </source>
</evidence>
<sequence>MRARQESHPTREAAEARVAELNAAKHTTGTSTLAEQRKAGELPFGHYARGWLDAQAVKVRAGS</sequence>
<protein>
    <submittedName>
        <fullName evidence="1">Prophage integrase</fullName>
    </submittedName>
</protein>
<evidence type="ECO:0000313" key="2">
    <source>
        <dbReference type="Proteomes" id="UP000254978"/>
    </source>
</evidence>
<accession>A0A378TJ18</accession>
<organism evidence="1 2">
    <name type="scientific">Mycolicibacterium tokaiense</name>
    <dbReference type="NCBI Taxonomy" id="39695"/>
    <lineage>
        <taxon>Bacteria</taxon>
        <taxon>Bacillati</taxon>
        <taxon>Actinomycetota</taxon>
        <taxon>Actinomycetes</taxon>
        <taxon>Mycobacteriales</taxon>
        <taxon>Mycobacteriaceae</taxon>
        <taxon>Mycolicibacterium</taxon>
    </lineage>
</organism>
<reference evidence="1 2" key="1">
    <citation type="submission" date="2018-06" db="EMBL/GenBank/DDBJ databases">
        <authorList>
            <consortium name="Pathogen Informatics"/>
            <person name="Doyle S."/>
        </authorList>
    </citation>
    <scope>NUCLEOTIDE SEQUENCE [LARGE SCALE GENOMIC DNA]</scope>
    <source>
        <strain evidence="1 2">NCTC10821</strain>
    </source>
</reference>
<dbReference type="EMBL" id="UGQT01000001">
    <property type="protein sequence ID" value="STZ60640.1"/>
    <property type="molecule type" value="Genomic_DNA"/>
</dbReference>
<dbReference type="AlphaFoldDB" id="A0A378TJ18"/>
<dbReference type="Proteomes" id="UP000254978">
    <property type="component" value="Unassembled WGS sequence"/>
</dbReference>